<gene>
    <name evidence="1" type="ORF">SAMN02745702_00167</name>
</gene>
<reference evidence="1 2" key="1">
    <citation type="submission" date="2017-02" db="EMBL/GenBank/DDBJ databases">
        <authorList>
            <person name="Peterson S.W."/>
        </authorList>
    </citation>
    <scope>NUCLEOTIDE SEQUENCE [LARGE SCALE GENOMIC DNA]</scope>
    <source>
        <strain evidence="1 2">DSM 18034</strain>
    </source>
</reference>
<evidence type="ECO:0000313" key="1">
    <source>
        <dbReference type="EMBL" id="SKA63556.1"/>
    </source>
</evidence>
<protein>
    <submittedName>
        <fullName evidence="1">Uncharacterized protein</fullName>
    </submittedName>
</protein>
<organism evidence="1 2">
    <name type="scientific">Desulfobaculum bizertense DSM 18034</name>
    <dbReference type="NCBI Taxonomy" id="1121442"/>
    <lineage>
        <taxon>Bacteria</taxon>
        <taxon>Pseudomonadati</taxon>
        <taxon>Thermodesulfobacteriota</taxon>
        <taxon>Desulfovibrionia</taxon>
        <taxon>Desulfovibrionales</taxon>
        <taxon>Desulfovibrionaceae</taxon>
        <taxon>Desulfobaculum</taxon>
    </lineage>
</organism>
<proteinExistence type="predicted"/>
<sequence>MAMVMATDMDIMEGAAVTSPNSSSRFTPLLIDKETGVRPRLDPGIF</sequence>
<name>A0A1T4VF84_9BACT</name>
<keyword evidence="2" id="KW-1185">Reference proteome</keyword>
<dbReference type="AlphaFoldDB" id="A0A1T4VF84"/>
<evidence type="ECO:0000313" key="2">
    <source>
        <dbReference type="Proteomes" id="UP000189733"/>
    </source>
</evidence>
<dbReference type="EMBL" id="FUYA01000001">
    <property type="protein sequence ID" value="SKA63556.1"/>
    <property type="molecule type" value="Genomic_DNA"/>
</dbReference>
<accession>A0A1T4VF84</accession>
<dbReference type="Proteomes" id="UP000189733">
    <property type="component" value="Unassembled WGS sequence"/>
</dbReference>